<dbReference type="Proteomes" id="UP001200642">
    <property type="component" value="Unassembled WGS sequence"/>
</dbReference>
<dbReference type="InterPro" id="IPR006143">
    <property type="entry name" value="RND_pump_MFP"/>
</dbReference>
<dbReference type="EMBL" id="JAIRBC010000001">
    <property type="protein sequence ID" value="MCG2459349.1"/>
    <property type="molecule type" value="Genomic_DNA"/>
</dbReference>
<dbReference type="SUPFAM" id="SSF111369">
    <property type="entry name" value="HlyD-like secretion proteins"/>
    <property type="match status" value="1"/>
</dbReference>
<accession>A0AAE3ESG9</accession>
<evidence type="ECO:0000259" key="3">
    <source>
        <dbReference type="Pfam" id="PF25917"/>
    </source>
</evidence>
<gene>
    <name evidence="5" type="ORF">K8352_01150</name>
</gene>
<dbReference type="GO" id="GO:0046677">
    <property type="term" value="P:response to antibiotic"/>
    <property type="evidence" value="ECO:0007669"/>
    <property type="project" value="TreeGrafter"/>
</dbReference>
<dbReference type="PANTHER" id="PTHR30158">
    <property type="entry name" value="ACRA/E-RELATED COMPONENT OF DRUG EFFLUX TRANSPORTER"/>
    <property type="match status" value="1"/>
</dbReference>
<dbReference type="Pfam" id="PF25944">
    <property type="entry name" value="Beta-barrel_RND"/>
    <property type="match status" value="1"/>
</dbReference>
<keyword evidence="2" id="KW-0732">Signal</keyword>
<dbReference type="PANTHER" id="PTHR30158:SF23">
    <property type="entry name" value="MULTIDRUG RESISTANCE PROTEIN MEXA"/>
    <property type="match status" value="1"/>
</dbReference>
<evidence type="ECO:0000313" key="6">
    <source>
        <dbReference type="Proteomes" id="UP001200642"/>
    </source>
</evidence>
<dbReference type="Gene3D" id="2.40.30.170">
    <property type="match status" value="1"/>
</dbReference>
<proteinExistence type="inferred from homology"/>
<evidence type="ECO:0000256" key="1">
    <source>
        <dbReference type="ARBA" id="ARBA00009477"/>
    </source>
</evidence>
<name>A0AAE3ESG9_9FLAO</name>
<keyword evidence="6" id="KW-1185">Reference proteome</keyword>
<dbReference type="NCBIfam" id="TIGR01730">
    <property type="entry name" value="RND_mfp"/>
    <property type="match status" value="1"/>
</dbReference>
<reference evidence="5" key="1">
    <citation type="submission" date="2023-02" db="EMBL/GenBank/DDBJ databases">
        <title>Genome of Flavobacteriaceae gen. nov. sp. strain F89.</title>
        <authorList>
            <person name="Wang Y."/>
        </authorList>
    </citation>
    <scope>NUCLEOTIDE SEQUENCE</scope>
    <source>
        <strain evidence="5">F89</strain>
    </source>
</reference>
<evidence type="ECO:0000313" key="5">
    <source>
        <dbReference type="EMBL" id="MCG2459349.1"/>
    </source>
</evidence>
<dbReference type="GO" id="GO:0022857">
    <property type="term" value="F:transmembrane transporter activity"/>
    <property type="evidence" value="ECO:0007669"/>
    <property type="project" value="InterPro"/>
</dbReference>
<feature type="signal peptide" evidence="2">
    <location>
        <begin position="1"/>
        <end position="28"/>
    </location>
</feature>
<dbReference type="Gene3D" id="2.40.50.100">
    <property type="match status" value="1"/>
</dbReference>
<dbReference type="GO" id="GO:0030313">
    <property type="term" value="C:cell envelope"/>
    <property type="evidence" value="ECO:0007669"/>
    <property type="project" value="UniProtKB-SubCell"/>
</dbReference>
<comment type="similarity">
    <text evidence="1">Belongs to the membrane fusion protein (MFP) (TC 8.A.1) family.</text>
</comment>
<dbReference type="Pfam" id="PF25917">
    <property type="entry name" value="BSH_RND"/>
    <property type="match status" value="1"/>
</dbReference>
<evidence type="ECO:0000256" key="2">
    <source>
        <dbReference type="SAM" id="SignalP"/>
    </source>
</evidence>
<dbReference type="AlphaFoldDB" id="A0AAE3ESG9"/>
<dbReference type="Gene3D" id="2.40.420.20">
    <property type="match status" value="1"/>
</dbReference>
<organism evidence="5 6">
    <name type="scientific">Cerina litoralis</name>
    <dbReference type="NCBI Taxonomy" id="2874477"/>
    <lineage>
        <taxon>Bacteria</taxon>
        <taxon>Pseudomonadati</taxon>
        <taxon>Bacteroidota</taxon>
        <taxon>Flavobacteriia</taxon>
        <taxon>Flavobacteriales</taxon>
        <taxon>Flavobacteriaceae</taxon>
        <taxon>Cerina</taxon>
    </lineage>
</organism>
<sequence>MTKNPFPTALIFSGLLVSILLSCGNPKAAQQPHTAMPYPTVEVTKKSVTDLSSYPASIEGVINIQLRAKVPGYIQEVYVDEGQEVRKGQLMFKLETTSLSQDADAAKARVNVAQVEVDKLKPLVDKEIISNVQLETAKANLQQAKSNYQSIVANIDYANIKSPVNGVVGSINFRRGNLVSAQDATPLTTISSIENVYAFFSLNEKDLIGFIKETKGNTLDEKVKNLPEVHLLLADSSPYEQTGKIETISGALDPSTGSVQFRATFPNPLGLLRNGSSATILLPKKMDDVLVVPSLSTFEQQNKKMVYLIQGDTLVPKAVTVTTEVNGISVVQGLKEGDQILAEGVDKVRPGTKIIPQPKSLDSILNSFSTAFK</sequence>
<protein>
    <submittedName>
        <fullName evidence="5">Efflux RND transporter periplasmic adaptor subunit</fullName>
    </submittedName>
</protein>
<feature type="domain" description="Multidrug resistance protein MdtA-like beta-barrel" evidence="4">
    <location>
        <begin position="197"/>
        <end position="280"/>
    </location>
</feature>
<feature type="domain" description="Multidrug resistance protein MdtA-like barrel-sandwich hybrid" evidence="3">
    <location>
        <begin position="64"/>
        <end position="190"/>
    </location>
</feature>
<dbReference type="PROSITE" id="PS51257">
    <property type="entry name" value="PROKAR_LIPOPROTEIN"/>
    <property type="match status" value="1"/>
</dbReference>
<dbReference type="RefSeq" id="WP_317900495.1">
    <property type="nucleotide sequence ID" value="NZ_JAIRBC010000001.1"/>
</dbReference>
<feature type="chain" id="PRO_5042070203" evidence="2">
    <location>
        <begin position="29"/>
        <end position="373"/>
    </location>
</feature>
<dbReference type="GO" id="GO:0005886">
    <property type="term" value="C:plasma membrane"/>
    <property type="evidence" value="ECO:0007669"/>
    <property type="project" value="TreeGrafter"/>
</dbReference>
<comment type="caution">
    <text evidence="5">The sequence shown here is derived from an EMBL/GenBank/DDBJ whole genome shotgun (WGS) entry which is preliminary data.</text>
</comment>
<dbReference type="Gene3D" id="1.10.287.470">
    <property type="entry name" value="Helix hairpin bin"/>
    <property type="match status" value="1"/>
</dbReference>
<evidence type="ECO:0000259" key="4">
    <source>
        <dbReference type="Pfam" id="PF25944"/>
    </source>
</evidence>
<dbReference type="InterPro" id="IPR058626">
    <property type="entry name" value="MdtA-like_b-barrel"/>
</dbReference>
<dbReference type="InterPro" id="IPR058625">
    <property type="entry name" value="MdtA-like_BSH"/>
</dbReference>